<dbReference type="Gene3D" id="3.40.50.300">
    <property type="entry name" value="P-loop containing nucleotide triphosphate hydrolases"/>
    <property type="match status" value="1"/>
</dbReference>
<name>A0A3B0WE04_9ZZZZ</name>
<feature type="region of interest" description="Disordered" evidence="9">
    <location>
        <begin position="1"/>
        <end position="33"/>
    </location>
</feature>
<dbReference type="InterPro" id="IPR003593">
    <property type="entry name" value="AAA+_ATPase"/>
</dbReference>
<dbReference type="PANTHER" id="PTHR43394:SF1">
    <property type="entry name" value="ATP-BINDING CASSETTE SUB-FAMILY B MEMBER 10, MITOCHONDRIAL"/>
    <property type="match status" value="1"/>
</dbReference>
<dbReference type="InterPro" id="IPR011527">
    <property type="entry name" value="ABC1_TM_dom"/>
</dbReference>
<dbReference type="PROSITE" id="PS50929">
    <property type="entry name" value="ABC_TM1F"/>
    <property type="match status" value="1"/>
</dbReference>
<evidence type="ECO:0000256" key="5">
    <source>
        <dbReference type="ARBA" id="ARBA00022741"/>
    </source>
</evidence>
<dbReference type="PANTHER" id="PTHR43394">
    <property type="entry name" value="ATP-DEPENDENT PERMEASE MDL1, MITOCHONDRIAL"/>
    <property type="match status" value="1"/>
</dbReference>
<dbReference type="SMART" id="SM00382">
    <property type="entry name" value="AAA"/>
    <property type="match status" value="1"/>
</dbReference>
<feature type="domain" description="ABC transporter" evidence="11">
    <location>
        <begin position="388"/>
        <end position="622"/>
    </location>
</feature>
<keyword evidence="6 13" id="KW-0067">ATP-binding</keyword>
<feature type="domain" description="ABC transmembrane type-1" evidence="12">
    <location>
        <begin position="72"/>
        <end position="354"/>
    </location>
</feature>
<evidence type="ECO:0000256" key="2">
    <source>
        <dbReference type="ARBA" id="ARBA00022448"/>
    </source>
</evidence>
<keyword evidence="8 10" id="KW-0472">Membrane</keyword>
<evidence type="ECO:0000256" key="4">
    <source>
        <dbReference type="ARBA" id="ARBA00022692"/>
    </source>
</evidence>
<organism evidence="13">
    <name type="scientific">hydrothermal vent metagenome</name>
    <dbReference type="NCBI Taxonomy" id="652676"/>
    <lineage>
        <taxon>unclassified sequences</taxon>
        <taxon>metagenomes</taxon>
        <taxon>ecological metagenomes</taxon>
    </lineage>
</organism>
<sequence>MSTKKQNRAANGRSHQKQFDPQTSMEEQERKAREDRIRELLREDDDLLGKAYDGRLVRRLLGYMQPYKSRLIIAILLMVVSSLLAVAQPSIIGFAIDDGIRANALSTLRLWTVLFIVAAVGEWISNRFRIALMAYVGTKVVVDYRSDLFRHLHTLSLNFHNNYSVGRLMSRLISDVGVLQDFITWSITGLFRSFFTLTGIIIAMLILNWRLALVTFAVLPLMAALTNYWRLRVRGAYRATRQRLSLINGYLNESISGIRVTKSFIREAKNSQYFDDLNDSFFSANINASRLTATFFPGVDFMGSLATALVVGVGGWLVLGDALTTGTLVAFILYINRFFDPIRELAQRYNTFQATMAASERVFNLLDTQPDLLDAPDAVDLPPVRGRIAFKDVTFAYQDGVPVLQGITLTAAPGERIALVGETGAGKSTIIRLISRFFDITGGSLTIDGYEVSQVTQASLRSQLGIVLQDTFLFTGSIEENIRYGRLDATHDEIVAAATAVGADAFIRTMPEGYQTEVGENGVNLSVGQRQIISFARALLADPHILILDEATSSVDTATEKVIQQALDTLMEGRTSFVIAHRLSTIVGADQIVVLDNGRIVEKGTHQELLAQKGRYYNLYTMQWSD</sequence>
<dbReference type="GO" id="GO:0016887">
    <property type="term" value="F:ATP hydrolysis activity"/>
    <property type="evidence" value="ECO:0007669"/>
    <property type="project" value="InterPro"/>
</dbReference>
<evidence type="ECO:0000256" key="3">
    <source>
        <dbReference type="ARBA" id="ARBA00022475"/>
    </source>
</evidence>
<evidence type="ECO:0000313" key="13">
    <source>
        <dbReference type="EMBL" id="VAW42806.1"/>
    </source>
</evidence>
<evidence type="ECO:0000256" key="7">
    <source>
        <dbReference type="ARBA" id="ARBA00022989"/>
    </source>
</evidence>
<dbReference type="CDD" id="cd03254">
    <property type="entry name" value="ABCC_Glucan_exporter_like"/>
    <property type="match status" value="1"/>
</dbReference>
<proteinExistence type="predicted"/>
<keyword evidence="7 10" id="KW-1133">Transmembrane helix</keyword>
<dbReference type="InterPro" id="IPR036640">
    <property type="entry name" value="ABC1_TM_sf"/>
</dbReference>
<dbReference type="AlphaFoldDB" id="A0A3B0WE04"/>
<keyword evidence="2" id="KW-0813">Transport</keyword>
<dbReference type="EMBL" id="UOEU01000960">
    <property type="protein sequence ID" value="VAW42806.1"/>
    <property type="molecule type" value="Genomic_DNA"/>
</dbReference>
<accession>A0A3B0WE04</accession>
<dbReference type="SUPFAM" id="SSF52540">
    <property type="entry name" value="P-loop containing nucleoside triphosphate hydrolases"/>
    <property type="match status" value="1"/>
</dbReference>
<feature type="transmembrane region" description="Helical" evidence="10">
    <location>
        <begin position="213"/>
        <end position="231"/>
    </location>
</feature>
<protein>
    <submittedName>
        <fullName evidence="13">Heterodimeric efflux ABC transporter, permease/ATP-binding subunit 2</fullName>
    </submittedName>
</protein>
<dbReference type="Pfam" id="PF00005">
    <property type="entry name" value="ABC_tran"/>
    <property type="match status" value="1"/>
</dbReference>
<feature type="transmembrane region" description="Helical" evidence="10">
    <location>
        <begin position="71"/>
        <end position="96"/>
    </location>
</feature>
<reference evidence="13" key="1">
    <citation type="submission" date="2018-06" db="EMBL/GenBank/DDBJ databases">
        <authorList>
            <person name="Zhirakovskaya E."/>
        </authorList>
    </citation>
    <scope>NUCLEOTIDE SEQUENCE</scope>
</reference>
<keyword evidence="5" id="KW-0547">Nucleotide-binding</keyword>
<dbReference type="FunFam" id="3.40.50.300:FF:000287">
    <property type="entry name" value="Multidrug ABC transporter ATP-binding protein"/>
    <property type="match status" value="1"/>
</dbReference>
<dbReference type="Gene3D" id="1.20.1560.10">
    <property type="entry name" value="ABC transporter type 1, transmembrane domain"/>
    <property type="match status" value="1"/>
</dbReference>
<evidence type="ECO:0000256" key="10">
    <source>
        <dbReference type="SAM" id="Phobius"/>
    </source>
</evidence>
<dbReference type="CDD" id="cd18545">
    <property type="entry name" value="ABC_6TM_YknV_like"/>
    <property type="match status" value="1"/>
</dbReference>
<dbReference type="Pfam" id="PF00664">
    <property type="entry name" value="ABC_membrane"/>
    <property type="match status" value="1"/>
</dbReference>
<feature type="transmembrane region" description="Helical" evidence="10">
    <location>
        <begin position="189"/>
        <end position="207"/>
    </location>
</feature>
<evidence type="ECO:0000256" key="9">
    <source>
        <dbReference type="SAM" id="MobiDB-lite"/>
    </source>
</evidence>
<dbReference type="InterPro" id="IPR039421">
    <property type="entry name" value="Type_1_exporter"/>
</dbReference>
<comment type="subcellular location">
    <subcellularLocation>
        <location evidence="1">Cell membrane</location>
        <topology evidence="1">Multi-pass membrane protein</topology>
    </subcellularLocation>
</comment>
<evidence type="ECO:0000256" key="8">
    <source>
        <dbReference type="ARBA" id="ARBA00023136"/>
    </source>
</evidence>
<evidence type="ECO:0000259" key="12">
    <source>
        <dbReference type="PROSITE" id="PS50929"/>
    </source>
</evidence>
<dbReference type="SUPFAM" id="SSF90123">
    <property type="entry name" value="ABC transporter transmembrane region"/>
    <property type="match status" value="1"/>
</dbReference>
<feature type="transmembrane region" description="Helical" evidence="10">
    <location>
        <begin position="108"/>
        <end position="125"/>
    </location>
</feature>
<dbReference type="InterPro" id="IPR003439">
    <property type="entry name" value="ABC_transporter-like_ATP-bd"/>
</dbReference>
<gene>
    <name evidence="13" type="ORF">MNBD_CHLOROFLEXI01-1152</name>
</gene>
<dbReference type="GO" id="GO:0015421">
    <property type="term" value="F:ABC-type oligopeptide transporter activity"/>
    <property type="evidence" value="ECO:0007669"/>
    <property type="project" value="TreeGrafter"/>
</dbReference>
<dbReference type="PROSITE" id="PS50893">
    <property type="entry name" value="ABC_TRANSPORTER_2"/>
    <property type="match status" value="1"/>
</dbReference>
<dbReference type="FunFam" id="1.20.1560.10:FF:000011">
    <property type="entry name" value="Multidrug ABC transporter ATP-binding protein"/>
    <property type="match status" value="1"/>
</dbReference>
<evidence type="ECO:0000259" key="11">
    <source>
        <dbReference type="PROSITE" id="PS50893"/>
    </source>
</evidence>
<feature type="transmembrane region" description="Helical" evidence="10">
    <location>
        <begin position="322"/>
        <end position="339"/>
    </location>
</feature>
<dbReference type="GO" id="GO:0005886">
    <property type="term" value="C:plasma membrane"/>
    <property type="evidence" value="ECO:0007669"/>
    <property type="project" value="UniProtKB-SubCell"/>
</dbReference>
<keyword evidence="4 10" id="KW-0812">Transmembrane</keyword>
<dbReference type="InterPro" id="IPR027417">
    <property type="entry name" value="P-loop_NTPase"/>
</dbReference>
<dbReference type="GO" id="GO:0005524">
    <property type="term" value="F:ATP binding"/>
    <property type="evidence" value="ECO:0007669"/>
    <property type="project" value="UniProtKB-KW"/>
</dbReference>
<evidence type="ECO:0000256" key="1">
    <source>
        <dbReference type="ARBA" id="ARBA00004651"/>
    </source>
</evidence>
<keyword evidence="3" id="KW-1003">Cell membrane</keyword>
<evidence type="ECO:0000256" key="6">
    <source>
        <dbReference type="ARBA" id="ARBA00022840"/>
    </source>
</evidence>